<keyword evidence="1" id="KW-0812">Transmembrane</keyword>
<comment type="caution">
    <text evidence="2">The sequence shown here is derived from an EMBL/GenBank/DDBJ whole genome shotgun (WGS) entry which is preliminary data.</text>
</comment>
<dbReference type="EMBL" id="JAZBJZ010000173">
    <property type="protein sequence ID" value="MEE3719802.1"/>
    <property type="molecule type" value="Genomic_DNA"/>
</dbReference>
<evidence type="ECO:0000313" key="2">
    <source>
        <dbReference type="EMBL" id="MEE3719802.1"/>
    </source>
</evidence>
<sequence length="117" mass="13544">MRDLYDLLHAIKEKPAMYLGSPSVSNLFIFLIGYNFARREQCIPITAQEQKFLEFQPWLQQRFSLSTSASWARIILLYAVDEVQGFWLFFDLLTEFLQQSISPIESKANSISKSEAA</sequence>
<reference evidence="2" key="1">
    <citation type="submission" date="2024-01" db="EMBL/GenBank/DDBJ databases">
        <title>Bank of Algae and Cyanobacteria of the Azores (BACA) strain genomes.</title>
        <authorList>
            <person name="Luz R."/>
            <person name="Cordeiro R."/>
            <person name="Fonseca A."/>
            <person name="Goncalves V."/>
        </authorList>
    </citation>
    <scope>NUCLEOTIDE SEQUENCE</scope>
    <source>
        <strain evidence="2">BACA0141</strain>
    </source>
</reference>
<keyword evidence="1" id="KW-1133">Transmembrane helix</keyword>
<protein>
    <submittedName>
        <fullName evidence="2">Uncharacterized protein</fullName>
    </submittedName>
</protein>
<organism evidence="2 3">
    <name type="scientific">Tumidithrix elongata BACA0141</name>
    <dbReference type="NCBI Taxonomy" id="2716417"/>
    <lineage>
        <taxon>Bacteria</taxon>
        <taxon>Bacillati</taxon>
        <taxon>Cyanobacteriota</taxon>
        <taxon>Cyanophyceae</taxon>
        <taxon>Pseudanabaenales</taxon>
        <taxon>Pseudanabaenaceae</taxon>
        <taxon>Tumidithrix</taxon>
        <taxon>Tumidithrix elongata</taxon>
    </lineage>
</organism>
<evidence type="ECO:0000256" key="1">
    <source>
        <dbReference type="SAM" id="Phobius"/>
    </source>
</evidence>
<gene>
    <name evidence="2" type="ORF">V2H45_23960</name>
</gene>
<dbReference type="Proteomes" id="UP001333818">
    <property type="component" value="Unassembled WGS sequence"/>
</dbReference>
<feature type="transmembrane region" description="Helical" evidence="1">
    <location>
        <begin position="16"/>
        <end position="37"/>
    </location>
</feature>
<dbReference type="AlphaFoldDB" id="A0AAW9PZD2"/>
<name>A0AAW9PZD2_9CYAN</name>
<keyword evidence="1" id="KW-0472">Membrane</keyword>
<proteinExistence type="predicted"/>
<dbReference type="RefSeq" id="WP_330486238.1">
    <property type="nucleotide sequence ID" value="NZ_JAZBJZ010000173.1"/>
</dbReference>
<accession>A0AAW9PZD2</accession>
<keyword evidence="3" id="KW-1185">Reference proteome</keyword>
<evidence type="ECO:0000313" key="3">
    <source>
        <dbReference type="Proteomes" id="UP001333818"/>
    </source>
</evidence>